<dbReference type="HOGENOM" id="CLU_2145399_0_0_1"/>
<accession>M2LUT1</accession>
<sequence>MPVRTSAALCADARRSSKLKSSRSRNRGISGKPSNAGTLVSEQLHVASCFRTCKVVVPQPPMLRREKSISTTRHPSLPRPSPTPPPASEHLVDHFADAQSGERVEQCRQAQC</sequence>
<feature type="compositionally biased region" description="Pro residues" evidence="1">
    <location>
        <begin position="77"/>
        <end position="87"/>
    </location>
</feature>
<dbReference type="Proteomes" id="UP000011761">
    <property type="component" value="Unassembled WGS sequence"/>
</dbReference>
<dbReference type="RefSeq" id="XP_007675017.1">
    <property type="nucleotide sequence ID" value="XM_007676827.1"/>
</dbReference>
<keyword evidence="3" id="KW-1185">Reference proteome</keyword>
<reference evidence="2 3" key="1">
    <citation type="journal article" date="2012" name="PLoS Pathog.">
        <title>Diverse lifestyles and strategies of plant pathogenesis encoded in the genomes of eighteen Dothideomycetes fungi.</title>
        <authorList>
            <person name="Ohm R.A."/>
            <person name="Feau N."/>
            <person name="Henrissat B."/>
            <person name="Schoch C.L."/>
            <person name="Horwitz B.A."/>
            <person name="Barry K.W."/>
            <person name="Condon B.J."/>
            <person name="Copeland A.C."/>
            <person name="Dhillon B."/>
            <person name="Glaser F."/>
            <person name="Hesse C.N."/>
            <person name="Kosti I."/>
            <person name="LaButti K."/>
            <person name="Lindquist E.A."/>
            <person name="Lucas S."/>
            <person name="Salamov A.A."/>
            <person name="Bradshaw R.E."/>
            <person name="Ciuffetti L."/>
            <person name="Hamelin R.C."/>
            <person name="Kema G.H.J."/>
            <person name="Lawrence C."/>
            <person name="Scott J.A."/>
            <person name="Spatafora J.W."/>
            <person name="Turgeon B.G."/>
            <person name="de Wit P.J.G.M."/>
            <person name="Zhong S."/>
            <person name="Goodwin S.B."/>
            <person name="Grigoriev I.V."/>
        </authorList>
    </citation>
    <scope>NUCLEOTIDE SEQUENCE [LARGE SCALE GENOMIC DNA]</scope>
    <source>
        <strain evidence="2 3">UAMH 10762</strain>
    </source>
</reference>
<feature type="region of interest" description="Disordered" evidence="1">
    <location>
        <begin position="60"/>
        <end position="90"/>
    </location>
</feature>
<dbReference type="AlphaFoldDB" id="M2LUT1"/>
<gene>
    <name evidence="2" type="ORF">BAUCODRAFT_422881</name>
</gene>
<dbReference type="KEGG" id="bcom:BAUCODRAFT_422881"/>
<evidence type="ECO:0000313" key="2">
    <source>
        <dbReference type="EMBL" id="EMC98367.1"/>
    </source>
</evidence>
<dbReference type="GeneID" id="19114177"/>
<proteinExistence type="predicted"/>
<organism evidence="2 3">
    <name type="scientific">Baudoinia panamericana (strain UAMH 10762)</name>
    <name type="common">Angels' share fungus</name>
    <name type="synonym">Baudoinia compniacensis (strain UAMH 10762)</name>
    <dbReference type="NCBI Taxonomy" id="717646"/>
    <lineage>
        <taxon>Eukaryota</taxon>
        <taxon>Fungi</taxon>
        <taxon>Dikarya</taxon>
        <taxon>Ascomycota</taxon>
        <taxon>Pezizomycotina</taxon>
        <taxon>Dothideomycetes</taxon>
        <taxon>Dothideomycetidae</taxon>
        <taxon>Mycosphaerellales</taxon>
        <taxon>Teratosphaeriaceae</taxon>
        <taxon>Baudoinia</taxon>
    </lineage>
</organism>
<name>M2LUT1_BAUPA</name>
<dbReference type="EMBL" id="KB445553">
    <property type="protein sequence ID" value="EMC98367.1"/>
    <property type="molecule type" value="Genomic_DNA"/>
</dbReference>
<protein>
    <submittedName>
        <fullName evidence="2">Uncharacterized protein</fullName>
    </submittedName>
</protein>
<feature type="region of interest" description="Disordered" evidence="1">
    <location>
        <begin position="1"/>
        <end position="38"/>
    </location>
</feature>
<evidence type="ECO:0000313" key="3">
    <source>
        <dbReference type="Proteomes" id="UP000011761"/>
    </source>
</evidence>
<evidence type="ECO:0000256" key="1">
    <source>
        <dbReference type="SAM" id="MobiDB-lite"/>
    </source>
</evidence>
<feature type="compositionally biased region" description="Basic residues" evidence="1">
    <location>
        <begin position="16"/>
        <end position="26"/>
    </location>
</feature>